<dbReference type="AlphaFoldDB" id="A0A3L7ZU91"/>
<comment type="caution">
    <text evidence="2">The sequence shown here is derived from an EMBL/GenBank/DDBJ whole genome shotgun (WGS) entry which is preliminary data.</text>
</comment>
<dbReference type="PANTHER" id="PTHR30619">
    <property type="entry name" value="DNA INTERNALIZATION/COMPETENCE PROTEIN COMEC/REC2"/>
    <property type="match status" value="1"/>
</dbReference>
<dbReference type="InterPro" id="IPR036866">
    <property type="entry name" value="RibonucZ/Hydroxyglut_hydro"/>
</dbReference>
<dbReference type="SUPFAM" id="SSF56281">
    <property type="entry name" value="Metallo-hydrolase/oxidoreductase"/>
    <property type="match status" value="1"/>
</dbReference>
<dbReference type="PANTHER" id="PTHR30619:SF1">
    <property type="entry name" value="RECOMBINATION PROTEIN 2"/>
    <property type="match status" value="1"/>
</dbReference>
<accession>A0A3L7ZU91</accession>
<sequence length="316" mass="36252">MTISFLQAKHGDCIHICHNGKNVIIDSGTPDSDAFPRVVEEVKARGQQVDLLVITHYDYDHIGGVFVMDPKNWEIVDKVWFNSAQRVMPAVNKDGYLSIRQANSMQSALKTFHVNWDRELMRGKVFELGDNWSLKILYGGYDKALDKAGEFLSSPKCDWNATFEELGHYLDDKVLDTTDVNASSIVLLLTNDEHNYLLPGDSTPQVLLDALSDYSETNPLHLDLLKLPHHGSYKNITHEILKRIICSDYVVLTNGKVHFHPNKKMMLKVLSWGHRTNEKIRFHLNYYQELSGKLKITEAEQKEYNFELDGQTEFKI</sequence>
<dbReference type="OrthoDB" id="418728at2"/>
<dbReference type="Proteomes" id="UP000278164">
    <property type="component" value="Unassembled WGS sequence"/>
</dbReference>
<name>A0A3L7ZU91_PARDI</name>
<dbReference type="EMBL" id="RAYI01000006">
    <property type="protein sequence ID" value="RLT74532.1"/>
    <property type="molecule type" value="Genomic_DNA"/>
</dbReference>
<organism evidence="2 3">
    <name type="scientific">Parabacteroides distasonis</name>
    <dbReference type="NCBI Taxonomy" id="823"/>
    <lineage>
        <taxon>Bacteria</taxon>
        <taxon>Pseudomonadati</taxon>
        <taxon>Bacteroidota</taxon>
        <taxon>Bacteroidia</taxon>
        <taxon>Bacteroidales</taxon>
        <taxon>Tannerellaceae</taxon>
        <taxon>Parabacteroides</taxon>
    </lineage>
</organism>
<feature type="domain" description="Metallo-beta-lactamase" evidence="1">
    <location>
        <begin position="11"/>
        <end position="67"/>
    </location>
</feature>
<gene>
    <name evidence="2" type="ORF">D7V78_03920</name>
</gene>
<dbReference type="Pfam" id="PF00753">
    <property type="entry name" value="Lactamase_B"/>
    <property type="match status" value="1"/>
</dbReference>
<keyword evidence="2" id="KW-0378">Hydrolase</keyword>
<evidence type="ECO:0000313" key="2">
    <source>
        <dbReference type="EMBL" id="RLT74532.1"/>
    </source>
</evidence>
<dbReference type="InterPro" id="IPR001279">
    <property type="entry name" value="Metallo-B-lactamas"/>
</dbReference>
<dbReference type="GO" id="GO:0016787">
    <property type="term" value="F:hydrolase activity"/>
    <property type="evidence" value="ECO:0007669"/>
    <property type="project" value="UniProtKB-KW"/>
</dbReference>
<proteinExistence type="predicted"/>
<dbReference type="RefSeq" id="WP_121735094.1">
    <property type="nucleotide sequence ID" value="NZ_QXXG01000028.1"/>
</dbReference>
<evidence type="ECO:0000313" key="3">
    <source>
        <dbReference type="Proteomes" id="UP000278164"/>
    </source>
</evidence>
<evidence type="ECO:0000259" key="1">
    <source>
        <dbReference type="Pfam" id="PF00753"/>
    </source>
</evidence>
<dbReference type="InterPro" id="IPR052159">
    <property type="entry name" value="Competence_DNA_uptake"/>
</dbReference>
<dbReference type="Gene3D" id="3.60.15.10">
    <property type="entry name" value="Ribonuclease Z/Hydroxyacylglutathione hydrolase-like"/>
    <property type="match status" value="1"/>
</dbReference>
<protein>
    <submittedName>
        <fullName evidence="2">MBL fold metallo-hydrolase</fullName>
    </submittedName>
</protein>
<reference evidence="2 3" key="1">
    <citation type="submission" date="2018-09" db="EMBL/GenBank/DDBJ databases">
        <title>Murine metabolic-syndrome-specific gut microbial biobank.</title>
        <authorList>
            <person name="Liu C."/>
        </authorList>
    </citation>
    <scope>NUCLEOTIDE SEQUENCE [LARGE SCALE GENOMIC DNA]</scope>
    <source>
        <strain evidence="2 3">8-P5</strain>
    </source>
</reference>